<keyword evidence="2" id="KW-1185">Reference proteome</keyword>
<dbReference type="Proteomes" id="UP000689195">
    <property type="component" value="Unassembled WGS sequence"/>
</dbReference>
<comment type="caution">
    <text evidence="1">The sequence shown here is derived from an EMBL/GenBank/DDBJ whole genome shotgun (WGS) entry which is preliminary data.</text>
</comment>
<reference evidence="1" key="1">
    <citation type="submission" date="2021-01" db="EMBL/GenBank/DDBJ databases">
        <authorList>
            <consortium name="Genoscope - CEA"/>
            <person name="William W."/>
        </authorList>
    </citation>
    <scope>NUCLEOTIDE SEQUENCE</scope>
</reference>
<gene>
    <name evidence="1" type="ORF">PPENT_87.1.T0460141</name>
</gene>
<accession>A0A8S1URX7</accession>
<dbReference type="AlphaFoldDB" id="A0A8S1URX7"/>
<evidence type="ECO:0000313" key="2">
    <source>
        <dbReference type="Proteomes" id="UP000689195"/>
    </source>
</evidence>
<evidence type="ECO:0000313" key="1">
    <source>
        <dbReference type="EMBL" id="CAD8166927.1"/>
    </source>
</evidence>
<dbReference type="EMBL" id="CAJJDO010000046">
    <property type="protein sequence ID" value="CAD8166927.1"/>
    <property type="molecule type" value="Genomic_DNA"/>
</dbReference>
<protein>
    <submittedName>
        <fullName evidence="1">Uncharacterized protein</fullName>
    </submittedName>
</protein>
<organism evidence="1 2">
    <name type="scientific">Paramecium pentaurelia</name>
    <dbReference type="NCBI Taxonomy" id="43138"/>
    <lineage>
        <taxon>Eukaryota</taxon>
        <taxon>Sar</taxon>
        <taxon>Alveolata</taxon>
        <taxon>Ciliophora</taxon>
        <taxon>Intramacronucleata</taxon>
        <taxon>Oligohymenophorea</taxon>
        <taxon>Peniculida</taxon>
        <taxon>Parameciidae</taxon>
        <taxon>Paramecium</taxon>
    </lineage>
</organism>
<proteinExistence type="predicted"/>
<name>A0A8S1URX7_9CILI</name>
<sequence>MMKIQKIYIKECKNWIDYNIENSKQMIYKGCLILSHEVEYVNKKSRKHFLNICKIL</sequence>